<dbReference type="SUPFAM" id="SSF141868">
    <property type="entry name" value="EAL domain-like"/>
    <property type="match status" value="1"/>
</dbReference>
<dbReference type="PROSITE" id="PS50924">
    <property type="entry name" value="MHYT"/>
    <property type="match status" value="1"/>
</dbReference>
<dbReference type="InterPro" id="IPR043128">
    <property type="entry name" value="Rev_trsase/Diguanyl_cyclase"/>
</dbReference>
<dbReference type="SMART" id="SM00052">
    <property type="entry name" value="EAL"/>
    <property type="match status" value="1"/>
</dbReference>
<gene>
    <name evidence="1" type="ORF">CFR75_06880</name>
</gene>
<organism evidence="1 2">
    <name type="scientific">Komagataeibacter xylinus</name>
    <name type="common">Gluconacetobacter xylinus</name>
    <dbReference type="NCBI Taxonomy" id="28448"/>
    <lineage>
        <taxon>Bacteria</taxon>
        <taxon>Pseudomonadati</taxon>
        <taxon>Pseudomonadota</taxon>
        <taxon>Alphaproteobacteria</taxon>
        <taxon>Acetobacterales</taxon>
        <taxon>Acetobacteraceae</taxon>
        <taxon>Komagataeibacter</taxon>
    </lineage>
</organism>
<dbReference type="PANTHER" id="PTHR44757:SF2">
    <property type="entry name" value="BIOFILM ARCHITECTURE MAINTENANCE PROTEIN MBAA"/>
    <property type="match status" value="1"/>
</dbReference>
<evidence type="ECO:0000313" key="2">
    <source>
        <dbReference type="Proteomes" id="UP000248257"/>
    </source>
</evidence>
<reference evidence="1 2" key="1">
    <citation type="submission" date="2017-07" db="EMBL/GenBank/DDBJ databases">
        <title>A draft genome sequence of Komagataeibacter xylinus LMG 1515.</title>
        <authorList>
            <person name="Skraban J."/>
            <person name="Cleenwerck I."/>
            <person name="Vandamme P."/>
            <person name="Trcek J."/>
        </authorList>
    </citation>
    <scope>NUCLEOTIDE SEQUENCE [LARGE SCALE GENOMIC DNA]</scope>
    <source>
        <strain evidence="1 2">LMG 1515</strain>
    </source>
</reference>
<comment type="caution">
    <text evidence="1">The sequence shown here is derived from an EMBL/GenBank/DDBJ whole genome shotgun (WGS) entry which is preliminary data.</text>
</comment>
<dbReference type="Pfam" id="PF00563">
    <property type="entry name" value="EAL"/>
    <property type="match status" value="1"/>
</dbReference>
<dbReference type="InterPro" id="IPR035919">
    <property type="entry name" value="EAL_sf"/>
</dbReference>
<dbReference type="Proteomes" id="UP000248257">
    <property type="component" value="Unassembled WGS sequence"/>
</dbReference>
<protein>
    <submittedName>
        <fullName evidence="1">Uncharacterized protein</fullName>
    </submittedName>
</protein>
<dbReference type="Pfam" id="PF00990">
    <property type="entry name" value="GGDEF"/>
    <property type="match status" value="1"/>
</dbReference>
<dbReference type="SUPFAM" id="SSF55073">
    <property type="entry name" value="Nucleotide cyclase"/>
    <property type="match status" value="1"/>
</dbReference>
<dbReference type="Gene3D" id="3.20.20.450">
    <property type="entry name" value="EAL domain"/>
    <property type="match status" value="1"/>
</dbReference>
<sequence length="694" mass="74866">MEVMSNHIYELKVYDPFLLAGALIVCVTGAWITMRLVTRVAQTHGRQRLGWYCLASMAGASFVWCTHFAAMLAYHCNADVHLDPLRTGLSLLVMLAAVPLAVMLAVNLYGRGGCMLGGIVLGLGIAGMHYTGMAAYRLDAPVVWSSLLVVVSIVIGMALSATALMLALRPVNPRREIETTLALVGAVAGLHFTGMEAMRVLAMPQHMLAAHDNGQLLVLGLSVIGGTMLMLIAGIASFVIDGSVRQESYEELHRMAMSDGLTGLPNRISFNERLHNEVSRANRDGEQFAVIGIDLNKFKEINDTRGHAAGDIVLTTLAERFSALLVEGEFVARLGGDEFIAIHRTSDSAELHGFVERIQQALNQPIPIEDYVVTSGGSIGVAVYPVDATDSETLISRADMAMYRAKTDPHHTIWYYESALDETMRERRALGEDLKTAMADGQLSLHYQVQTVVATGEVSGYEALLRWEHPERGAIAPPEILQLADESGLIIKLGEWVLQTACTAAAGWGENIRVAVNMSAAQFLQPRFVVAVQENLARSGLAPDRLVIEITEETVQRNPDRALAMANSLQALGVRLALDEFGGAHSVLHMLRAFPFTKLKIDRSLMQQADTDPVVAQLVRSILLMGHALRISVLAQGIETRGQFSIASAEGCDEGQGYLIGHPAQSAQAAAMTGVGSPASSIRAVSSPVFSPDT</sequence>
<dbReference type="Pfam" id="PF03707">
    <property type="entry name" value="MHYT"/>
    <property type="match status" value="2"/>
</dbReference>
<accession>A0A318PQB6</accession>
<dbReference type="PROSITE" id="PS50883">
    <property type="entry name" value="EAL"/>
    <property type="match status" value="1"/>
</dbReference>
<dbReference type="PANTHER" id="PTHR44757">
    <property type="entry name" value="DIGUANYLATE CYCLASE DGCP"/>
    <property type="match status" value="1"/>
</dbReference>
<dbReference type="Gene3D" id="3.30.70.270">
    <property type="match status" value="1"/>
</dbReference>
<dbReference type="CDD" id="cd01948">
    <property type="entry name" value="EAL"/>
    <property type="match status" value="1"/>
</dbReference>
<dbReference type="InterPro" id="IPR029787">
    <property type="entry name" value="Nucleotide_cyclase"/>
</dbReference>
<evidence type="ECO:0000313" key="1">
    <source>
        <dbReference type="EMBL" id="PYD57311.1"/>
    </source>
</evidence>
<dbReference type="AlphaFoldDB" id="A0A318PQB6"/>
<dbReference type="InterPro" id="IPR052155">
    <property type="entry name" value="Biofilm_reg_signaling"/>
</dbReference>
<dbReference type="SMART" id="SM00267">
    <property type="entry name" value="GGDEF"/>
    <property type="match status" value="1"/>
</dbReference>
<name>A0A318PQB6_KOMXY</name>
<dbReference type="EMBL" id="NKUC01000010">
    <property type="protein sequence ID" value="PYD57311.1"/>
    <property type="molecule type" value="Genomic_DNA"/>
</dbReference>
<dbReference type="GO" id="GO:0016020">
    <property type="term" value="C:membrane"/>
    <property type="evidence" value="ECO:0007669"/>
    <property type="project" value="UniProtKB-UniRule"/>
</dbReference>
<dbReference type="CDD" id="cd01949">
    <property type="entry name" value="GGDEF"/>
    <property type="match status" value="1"/>
</dbReference>
<keyword evidence="2" id="KW-1185">Reference proteome</keyword>
<dbReference type="InterPro" id="IPR001633">
    <property type="entry name" value="EAL_dom"/>
</dbReference>
<dbReference type="InterPro" id="IPR000160">
    <property type="entry name" value="GGDEF_dom"/>
</dbReference>
<dbReference type="STRING" id="1220579.GCA_001571345_01385"/>
<dbReference type="PROSITE" id="PS50887">
    <property type="entry name" value="GGDEF"/>
    <property type="match status" value="1"/>
</dbReference>
<dbReference type="InterPro" id="IPR005330">
    <property type="entry name" value="MHYT_dom"/>
</dbReference>
<dbReference type="NCBIfam" id="TIGR00254">
    <property type="entry name" value="GGDEF"/>
    <property type="match status" value="1"/>
</dbReference>
<dbReference type="OrthoDB" id="9793210at2"/>
<proteinExistence type="predicted"/>